<sequence length="75" mass="8982">IYYRIWTSKEYRTSSYLCLFSAKAINEVLFFFLNLFFLHLIIQNYLYSFIKTITHSIVFPIFGFMLVTSSNANFL</sequence>
<keyword evidence="3" id="KW-1185">Reference proteome</keyword>
<accession>A0AAV5S5Z2</accession>
<reference evidence="2" key="1">
    <citation type="submission" date="2023-10" db="EMBL/GenBank/DDBJ databases">
        <title>Genome assembly of Pristionchus species.</title>
        <authorList>
            <person name="Yoshida K."/>
            <person name="Sommer R.J."/>
        </authorList>
    </citation>
    <scope>NUCLEOTIDE SEQUENCE</scope>
    <source>
        <strain evidence="2">RS0144</strain>
    </source>
</reference>
<evidence type="ECO:0000313" key="2">
    <source>
        <dbReference type="EMBL" id="GMS77937.1"/>
    </source>
</evidence>
<comment type="caution">
    <text evidence="2">The sequence shown here is derived from an EMBL/GenBank/DDBJ whole genome shotgun (WGS) entry which is preliminary data.</text>
</comment>
<dbReference type="AlphaFoldDB" id="A0AAV5S5Z2"/>
<proteinExistence type="predicted"/>
<gene>
    <name evidence="2" type="ORF">PENTCL1PPCAC_112</name>
</gene>
<keyword evidence="1" id="KW-1133">Transmembrane helix</keyword>
<name>A0AAV5S5Z2_9BILA</name>
<feature type="non-terminal residue" evidence="2">
    <location>
        <position position="1"/>
    </location>
</feature>
<keyword evidence="1" id="KW-0812">Transmembrane</keyword>
<keyword evidence="1" id="KW-0472">Membrane</keyword>
<evidence type="ECO:0000313" key="3">
    <source>
        <dbReference type="Proteomes" id="UP001432027"/>
    </source>
</evidence>
<evidence type="ECO:0000256" key="1">
    <source>
        <dbReference type="SAM" id="Phobius"/>
    </source>
</evidence>
<feature type="transmembrane region" description="Helical" evidence="1">
    <location>
        <begin position="53"/>
        <end position="74"/>
    </location>
</feature>
<dbReference type="EMBL" id="BTSX01000001">
    <property type="protein sequence ID" value="GMS77937.1"/>
    <property type="molecule type" value="Genomic_DNA"/>
</dbReference>
<organism evidence="2 3">
    <name type="scientific">Pristionchus entomophagus</name>
    <dbReference type="NCBI Taxonomy" id="358040"/>
    <lineage>
        <taxon>Eukaryota</taxon>
        <taxon>Metazoa</taxon>
        <taxon>Ecdysozoa</taxon>
        <taxon>Nematoda</taxon>
        <taxon>Chromadorea</taxon>
        <taxon>Rhabditida</taxon>
        <taxon>Rhabditina</taxon>
        <taxon>Diplogasteromorpha</taxon>
        <taxon>Diplogasteroidea</taxon>
        <taxon>Neodiplogasteridae</taxon>
        <taxon>Pristionchus</taxon>
    </lineage>
</organism>
<dbReference type="Proteomes" id="UP001432027">
    <property type="component" value="Unassembled WGS sequence"/>
</dbReference>
<evidence type="ECO:0008006" key="4">
    <source>
        <dbReference type="Google" id="ProtNLM"/>
    </source>
</evidence>
<protein>
    <recommendedName>
        <fullName evidence="4">G protein-coupled receptor</fullName>
    </recommendedName>
</protein>
<feature type="transmembrane region" description="Helical" evidence="1">
    <location>
        <begin position="28"/>
        <end position="47"/>
    </location>
</feature>